<dbReference type="Proteomes" id="UP001060164">
    <property type="component" value="Chromosome"/>
</dbReference>
<name>A0ABY5VE61_9FIRM</name>
<gene>
    <name evidence="1" type="ORF">NQ502_14905</name>
</gene>
<protein>
    <submittedName>
        <fullName evidence="1">Glyoxalase</fullName>
    </submittedName>
</protein>
<sequence>MQSYSEECLEVFLKKQSQLFDEPVAETLAEAEAFLEDCMAVVVDSIREVRDYMEESGMDVQDMPDDELREASEVFELPDGKYLIVEG</sequence>
<reference evidence="1" key="1">
    <citation type="journal article" date="2022" name="Cell">
        <title>Design, construction, and in vivo augmentation of a complex gut microbiome.</title>
        <authorList>
            <person name="Cheng A.G."/>
            <person name="Ho P.Y."/>
            <person name="Aranda-Diaz A."/>
            <person name="Jain S."/>
            <person name="Yu F.B."/>
            <person name="Meng X."/>
            <person name="Wang M."/>
            <person name="Iakiviak M."/>
            <person name="Nagashima K."/>
            <person name="Zhao A."/>
            <person name="Murugkar P."/>
            <person name="Patil A."/>
            <person name="Atabakhsh K."/>
            <person name="Weakley A."/>
            <person name="Yan J."/>
            <person name="Brumbaugh A.R."/>
            <person name="Higginbottom S."/>
            <person name="Dimas A."/>
            <person name="Shiver A.L."/>
            <person name="Deutschbauer A."/>
            <person name="Neff N."/>
            <person name="Sonnenburg J.L."/>
            <person name="Huang K.C."/>
            <person name="Fischbach M.A."/>
        </authorList>
    </citation>
    <scope>NUCLEOTIDE SEQUENCE</scope>
    <source>
        <strain evidence="1">DSM 19829</strain>
    </source>
</reference>
<evidence type="ECO:0000313" key="2">
    <source>
        <dbReference type="Proteomes" id="UP001060164"/>
    </source>
</evidence>
<dbReference type="EMBL" id="CP102290">
    <property type="protein sequence ID" value="UWP58652.1"/>
    <property type="molecule type" value="Genomic_DNA"/>
</dbReference>
<proteinExistence type="predicted"/>
<organism evidence="1 2">
    <name type="scientific">Ruminococcus gauvreauii</name>
    <dbReference type="NCBI Taxonomy" id="438033"/>
    <lineage>
        <taxon>Bacteria</taxon>
        <taxon>Bacillati</taxon>
        <taxon>Bacillota</taxon>
        <taxon>Clostridia</taxon>
        <taxon>Eubacteriales</taxon>
        <taxon>Oscillospiraceae</taxon>
        <taxon>Ruminococcus</taxon>
    </lineage>
</organism>
<keyword evidence="2" id="KW-1185">Reference proteome</keyword>
<evidence type="ECO:0000313" key="1">
    <source>
        <dbReference type="EMBL" id="UWP58652.1"/>
    </source>
</evidence>
<accession>A0ABY5VE61</accession>
<dbReference type="RefSeq" id="WP_028529002.1">
    <property type="nucleotide sequence ID" value="NZ_CABLBR010000018.1"/>
</dbReference>